<evidence type="ECO:0000256" key="1">
    <source>
        <dbReference type="SAM" id="Phobius"/>
    </source>
</evidence>
<protein>
    <submittedName>
        <fullName evidence="2">Uncharacterized protein</fullName>
    </submittedName>
</protein>
<feature type="transmembrane region" description="Helical" evidence="1">
    <location>
        <begin position="127"/>
        <end position="151"/>
    </location>
</feature>
<keyword evidence="1" id="KW-0472">Membrane</keyword>
<gene>
    <name evidence="2" type="ORF">JoomaDRAFT_3566</name>
</gene>
<dbReference type="Proteomes" id="UP000004690">
    <property type="component" value="Unassembled WGS sequence"/>
</dbReference>
<evidence type="ECO:0000313" key="3">
    <source>
        <dbReference type="Proteomes" id="UP000004690"/>
    </source>
</evidence>
<keyword evidence="3" id="KW-1185">Reference proteome</keyword>
<sequence>MNPNKNYVLVLIGMLFGAFYPYGIYTLFFKLLERILFIFPINVFTASAIAAYMAVVFALLSFVGMSKYMSTFSFKSEADVKSVFRMGVLINISIFFIWILLPIIDLNLGQKNLDNINNSYQILNSDFLISTLLIKSGSSLLCFGGVAYVVYKNVYFNLSIDFDK</sequence>
<organism evidence="2 3">
    <name type="scientific">Galbibacter orientalis DSM 19592</name>
    <dbReference type="NCBI Taxonomy" id="926559"/>
    <lineage>
        <taxon>Bacteria</taxon>
        <taxon>Pseudomonadati</taxon>
        <taxon>Bacteroidota</taxon>
        <taxon>Flavobacteriia</taxon>
        <taxon>Flavobacteriales</taxon>
        <taxon>Flavobacteriaceae</taxon>
        <taxon>Galbibacter</taxon>
    </lineage>
</organism>
<accession>I3CA61</accession>
<name>I3CA61_9FLAO</name>
<keyword evidence="1" id="KW-0812">Transmembrane</keyword>
<dbReference type="AlphaFoldDB" id="I3CA61"/>
<dbReference type="RefSeq" id="WP_008614829.1">
    <property type="nucleotide sequence ID" value="NZ_JH651379.1"/>
</dbReference>
<feature type="transmembrane region" description="Helical" evidence="1">
    <location>
        <begin position="7"/>
        <end position="29"/>
    </location>
</feature>
<proteinExistence type="predicted"/>
<dbReference type="STRING" id="926559.JoomaDRAFT_3566"/>
<dbReference type="EMBL" id="JH651379">
    <property type="protein sequence ID" value="EIJ40504.1"/>
    <property type="molecule type" value="Genomic_DNA"/>
</dbReference>
<evidence type="ECO:0000313" key="2">
    <source>
        <dbReference type="EMBL" id="EIJ40504.1"/>
    </source>
</evidence>
<feature type="transmembrane region" description="Helical" evidence="1">
    <location>
        <begin position="35"/>
        <end position="62"/>
    </location>
</feature>
<dbReference type="HOGENOM" id="CLU_1616816_0_0_10"/>
<dbReference type="OrthoDB" id="9896167at2"/>
<feature type="transmembrane region" description="Helical" evidence="1">
    <location>
        <begin position="83"/>
        <end position="104"/>
    </location>
</feature>
<keyword evidence="1" id="KW-1133">Transmembrane helix</keyword>
<reference evidence="2 3" key="1">
    <citation type="submission" date="2012-02" db="EMBL/GenBank/DDBJ databases">
        <title>Improved High-Quality Draft genome of Joostella marina DSM 19592.</title>
        <authorList>
            <consortium name="US DOE Joint Genome Institute (JGI-PGF)"/>
            <person name="Lucas S."/>
            <person name="Copeland A."/>
            <person name="Lapidus A."/>
            <person name="Bruce D."/>
            <person name="Goodwin L."/>
            <person name="Pitluck S."/>
            <person name="Peters L."/>
            <person name="Chertkov O."/>
            <person name="Ovchinnikova G."/>
            <person name="Kyrpides N."/>
            <person name="Mavromatis K."/>
            <person name="Detter J.C."/>
            <person name="Han C."/>
            <person name="Land M."/>
            <person name="Hauser L."/>
            <person name="Markowitz V."/>
            <person name="Cheng J.-F."/>
            <person name="Hugenholtz P."/>
            <person name="Woyke T."/>
            <person name="Wu D."/>
            <person name="Tindall B."/>
            <person name="Brambilla E."/>
            <person name="Klenk H.-P."/>
            <person name="Eisen J.A."/>
        </authorList>
    </citation>
    <scope>NUCLEOTIDE SEQUENCE [LARGE SCALE GENOMIC DNA]</scope>
    <source>
        <strain evidence="2 3">DSM 19592</strain>
    </source>
</reference>